<dbReference type="InterPro" id="IPR000298">
    <property type="entry name" value="Cyt_c_oxidase-like_su3"/>
</dbReference>
<dbReference type="OrthoDB" id="9810850at2"/>
<dbReference type="InterPro" id="IPR035973">
    <property type="entry name" value="Cyt_c_oxidase_su3-like_sf"/>
</dbReference>
<dbReference type="Pfam" id="PF00510">
    <property type="entry name" value="COX3"/>
    <property type="match status" value="1"/>
</dbReference>
<keyword evidence="5 7" id="KW-0472">Membrane</keyword>
<evidence type="ECO:0000313" key="10">
    <source>
        <dbReference type="EMBL" id="EHO39948.1"/>
    </source>
</evidence>
<name>H1XPM7_CALAY</name>
<evidence type="ECO:0000256" key="2">
    <source>
        <dbReference type="ARBA" id="ARBA00010581"/>
    </source>
</evidence>
<dbReference type="InParanoid" id="H1XPM7"/>
<evidence type="ECO:0000256" key="6">
    <source>
        <dbReference type="RuleBase" id="RU003376"/>
    </source>
</evidence>
<gene>
    <name evidence="9" type="ORF">Cabys_3104</name>
    <name evidence="10" type="ORF">Calab_0302</name>
</gene>
<dbReference type="STRING" id="880073.Cabys_3104"/>
<dbReference type="SUPFAM" id="SSF81452">
    <property type="entry name" value="Cytochrome c oxidase subunit III-like"/>
    <property type="match status" value="1"/>
</dbReference>
<evidence type="ECO:0000313" key="12">
    <source>
        <dbReference type="Proteomes" id="UP000183868"/>
    </source>
</evidence>
<dbReference type="Proteomes" id="UP000183868">
    <property type="component" value="Chromosome"/>
</dbReference>
<dbReference type="PaxDb" id="880073-Calab_0302"/>
<comment type="similarity">
    <text evidence="2 6">Belongs to the cytochrome c oxidase subunit 3 family.</text>
</comment>
<evidence type="ECO:0000259" key="8">
    <source>
        <dbReference type="PROSITE" id="PS50253"/>
    </source>
</evidence>
<dbReference type="EMBL" id="CM001402">
    <property type="protein sequence ID" value="EHO39948.1"/>
    <property type="molecule type" value="Genomic_DNA"/>
</dbReference>
<sequence>MMEKTMQHTTFLQHHFADAEQQRESAKLGMWIFLVTEVLLFSGLFVFYAVYRALHPDMFINAHKYLDVYLGTINTVVLISSSVTVALAIRSLQLNKSKVAARYLLVTLLLAAVFLVVKYFEYHHKFELGQLPGKFYTFQGIEGTNPHVFFSIYFMMTGLHGLHVLGGMVAIFIMWIKTIKGHFNSEYYTPVENTGLYWHLVDLFWIYIFPLLYLIG</sequence>
<dbReference type="PROSITE" id="PS50253">
    <property type="entry name" value="COX3"/>
    <property type="match status" value="1"/>
</dbReference>
<evidence type="ECO:0000256" key="3">
    <source>
        <dbReference type="ARBA" id="ARBA00022692"/>
    </source>
</evidence>
<comment type="subcellular location">
    <subcellularLocation>
        <location evidence="6">Cell membrane</location>
        <topology evidence="6">Multi-pass membrane protein</topology>
    </subcellularLocation>
    <subcellularLocation>
        <location evidence="1">Membrane</location>
        <topology evidence="1">Multi-pass membrane protein</topology>
    </subcellularLocation>
</comment>
<dbReference type="HOGENOM" id="CLU_044071_1_0_0"/>
<feature type="transmembrane region" description="Helical" evidence="7">
    <location>
        <begin position="152"/>
        <end position="176"/>
    </location>
</feature>
<dbReference type="PANTHER" id="PTHR11403:SF6">
    <property type="entry name" value="NITRIC OXIDE REDUCTASE SUBUNIT E"/>
    <property type="match status" value="1"/>
</dbReference>
<keyword evidence="3 6" id="KW-0812">Transmembrane</keyword>
<proteinExistence type="inferred from homology"/>
<feature type="transmembrane region" description="Helical" evidence="7">
    <location>
        <begin position="196"/>
        <end position="215"/>
    </location>
</feature>
<dbReference type="InterPro" id="IPR024791">
    <property type="entry name" value="Cyt_c/ubiquinol_Oxase_su3"/>
</dbReference>
<keyword evidence="4 7" id="KW-1133">Transmembrane helix</keyword>
<dbReference type="RefSeq" id="WP_006926847.1">
    <property type="nucleotide sequence ID" value="NZ_CM001402.1"/>
</dbReference>
<dbReference type="PANTHER" id="PTHR11403">
    <property type="entry name" value="CYTOCHROME C OXIDASE SUBUNIT III"/>
    <property type="match status" value="1"/>
</dbReference>
<dbReference type="AlphaFoldDB" id="H1XPM7"/>
<reference evidence="10 11" key="1">
    <citation type="submission" date="2011-09" db="EMBL/GenBank/DDBJ databases">
        <title>The permanent draft genome of Caldithrix abyssi DSM 13497.</title>
        <authorList>
            <consortium name="US DOE Joint Genome Institute (JGI-PGF)"/>
            <person name="Lucas S."/>
            <person name="Han J."/>
            <person name="Lapidus A."/>
            <person name="Bruce D."/>
            <person name="Goodwin L."/>
            <person name="Pitluck S."/>
            <person name="Peters L."/>
            <person name="Kyrpides N."/>
            <person name="Mavromatis K."/>
            <person name="Ivanova N."/>
            <person name="Mikhailova N."/>
            <person name="Chertkov O."/>
            <person name="Detter J.C."/>
            <person name="Tapia R."/>
            <person name="Han C."/>
            <person name="Land M."/>
            <person name="Hauser L."/>
            <person name="Markowitz V."/>
            <person name="Cheng J.-F."/>
            <person name="Hugenholtz P."/>
            <person name="Woyke T."/>
            <person name="Wu D."/>
            <person name="Spring S."/>
            <person name="Brambilla E."/>
            <person name="Klenk H.-P."/>
            <person name="Eisen J.A."/>
        </authorList>
    </citation>
    <scope>NUCLEOTIDE SEQUENCE [LARGE SCALE GENOMIC DNA]</scope>
    <source>
        <strain evidence="10 11">DSM 13497</strain>
    </source>
</reference>
<feature type="transmembrane region" description="Helical" evidence="7">
    <location>
        <begin position="101"/>
        <end position="120"/>
    </location>
</feature>
<feature type="domain" description="Heme-copper oxidase subunit III family profile" evidence="8">
    <location>
        <begin position="1"/>
        <end position="216"/>
    </location>
</feature>
<organism evidence="10 11">
    <name type="scientific">Caldithrix abyssi DSM 13497</name>
    <dbReference type="NCBI Taxonomy" id="880073"/>
    <lineage>
        <taxon>Bacteria</taxon>
        <taxon>Pseudomonadati</taxon>
        <taxon>Calditrichota</taxon>
        <taxon>Calditrichia</taxon>
        <taxon>Calditrichales</taxon>
        <taxon>Calditrichaceae</taxon>
        <taxon>Caldithrix</taxon>
    </lineage>
</organism>
<dbReference type="Gene3D" id="1.20.120.80">
    <property type="entry name" value="Cytochrome c oxidase, subunit III, four-helix bundle"/>
    <property type="match status" value="1"/>
</dbReference>
<evidence type="ECO:0000256" key="1">
    <source>
        <dbReference type="ARBA" id="ARBA00004141"/>
    </source>
</evidence>
<dbReference type="EMBL" id="CP018099">
    <property type="protein sequence ID" value="APF19852.1"/>
    <property type="molecule type" value="Genomic_DNA"/>
</dbReference>
<reference evidence="9 12" key="2">
    <citation type="submission" date="2016-11" db="EMBL/GenBank/DDBJ databases">
        <title>Genomic analysis of Caldithrix abyssi and proposal of a novel bacterial phylum Caldithrichaeota.</title>
        <authorList>
            <person name="Kublanov I."/>
            <person name="Sigalova O."/>
            <person name="Gavrilov S."/>
            <person name="Lebedinsky A."/>
            <person name="Ivanova N."/>
            <person name="Daum C."/>
            <person name="Reddy T."/>
            <person name="Klenk H.P."/>
            <person name="Goker M."/>
            <person name="Reva O."/>
            <person name="Miroshnichenko M."/>
            <person name="Kyprides N."/>
            <person name="Woyke T."/>
            <person name="Gelfand M."/>
        </authorList>
    </citation>
    <scope>NUCLEOTIDE SEQUENCE [LARGE SCALE GENOMIC DNA]</scope>
    <source>
        <strain evidence="9 12">LF13</strain>
    </source>
</reference>
<evidence type="ECO:0000313" key="9">
    <source>
        <dbReference type="EMBL" id="APF19852.1"/>
    </source>
</evidence>
<accession>H1XPM7</accession>
<keyword evidence="11" id="KW-1185">Reference proteome</keyword>
<dbReference type="InterPro" id="IPR013833">
    <property type="entry name" value="Cyt_c_oxidase_su3_a-hlx"/>
</dbReference>
<dbReference type="GO" id="GO:0019646">
    <property type="term" value="P:aerobic electron transport chain"/>
    <property type="evidence" value="ECO:0007669"/>
    <property type="project" value="InterPro"/>
</dbReference>
<evidence type="ECO:0000256" key="7">
    <source>
        <dbReference type="SAM" id="Phobius"/>
    </source>
</evidence>
<dbReference type="eggNOG" id="COG1845">
    <property type="taxonomic scope" value="Bacteria"/>
</dbReference>
<feature type="transmembrane region" description="Helical" evidence="7">
    <location>
        <begin position="68"/>
        <end position="89"/>
    </location>
</feature>
<evidence type="ECO:0000256" key="4">
    <source>
        <dbReference type="ARBA" id="ARBA00022989"/>
    </source>
</evidence>
<dbReference type="GO" id="GO:0005886">
    <property type="term" value="C:plasma membrane"/>
    <property type="evidence" value="ECO:0007669"/>
    <property type="project" value="UniProtKB-SubCell"/>
</dbReference>
<evidence type="ECO:0000256" key="5">
    <source>
        <dbReference type="ARBA" id="ARBA00023136"/>
    </source>
</evidence>
<dbReference type="FunCoup" id="H1XPM7">
    <property type="interactions" value="213"/>
</dbReference>
<dbReference type="Proteomes" id="UP000004671">
    <property type="component" value="Chromosome"/>
</dbReference>
<evidence type="ECO:0000313" key="11">
    <source>
        <dbReference type="Proteomes" id="UP000004671"/>
    </source>
</evidence>
<dbReference type="GO" id="GO:0004129">
    <property type="term" value="F:cytochrome-c oxidase activity"/>
    <property type="evidence" value="ECO:0007669"/>
    <property type="project" value="InterPro"/>
</dbReference>
<dbReference type="KEGG" id="caby:Cabys_3104"/>
<feature type="transmembrane region" description="Helical" evidence="7">
    <location>
        <begin position="28"/>
        <end position="48"/>
    </location>
</feature>
<protein>
    <submittedName>
        <fullName evidence="9">Cytochrome c oxidase subunit 3</fullName>
    </submittedName>
    <submittedName>
        <fullName evidence="10">Cytochrome c oxidase subunit III</fullName>
    </submittedName>
</protein>
<dbReference type="CDD" id="cd02862">
    <property type="entry name" value="NorE_like"/>
    <property type="match status" value="1"/>
</dbReference>